<gene>
    <name evidence="2" type="ORF">DWY11_08905</name>
</gene>
<protein>
    <submittedName>
        <fullName evidence="2">Uncharacterized protein</fullName>
    </submittedName>
</protein>
<keyword evidence="1" id="KW-0472">Membrane</keyword>
<evidence type="ECO:0000313" key="2">
    <source>
        <dbReference type="EMBL" id="RGS15242.1"/>
    </source>
</evidence>
<dbReference type="Proteomes" id="UP000283872">
    <property type="component" value="Unassembled WGS sequence"/>
</dbReference>
<accession>A0A412HEC9</accession>
<dbReference type="AlphaFoldDB" id="A0A412HEC9"/>
<feature type="transmembrane region" description="Helical" evidence="1">
    <location>
        <begin position="35"/>
        <end position="56"/>
    </location>
</feature>
<feature type="transmembrane region" description="Helical" evidence="1">
    <location>
        <begin position="12"/>
        <end position="29"/>
    </location>
</feature>
<organism evidence="2 3">
    <name type="scientific">Segatella copri</name>
    <dbReference type="NCBI Taxonomy" id="165179"/>
    <lineage>
        <taxon>Bacteria</taxon>
        <taxon>Pseudomonadati</taxon>
        <taxon>Bacteroidota</taxon>
        <taxon>Bacteroidia</taxon>
        <taxon>Bacteroidales</taxon>
        <taxon>Prevotellaceae</taxon>
        <taxon>Segatella</taxon>
    </lineage>
</organism>
<keyword evidence="1" id="KW-0812">Transmembrane</keyword>
<proteinExistence type="predicted"/>
<evidence type="ECO:0000256" key="1">
    <source>
        <dbReference type="SAM" id="Phobius"/>
    </source>
</evidence>
<sequence length="63" mass="7681">MRFLWKNIEIYLYKGMVIGIFLYFVITLYSSIILYAYNAIIIDLFVYMLISLLFYIKYCNKVE</sequence>
<evidence type="ECO:0000313" key="3">
    <source>
        <dbReference type="Proteomes" id="UP000283872"/>
    </source>
</evidence>
<reference evidence="2 3" key="1">
    <citation type="submission" date="2018-08" db="EMBL/GenBank/DDBJ databases">
        <title>A genome reference for cultivated species of the human gut microbiota.</title>
        <authorList>
            <person name="Zou Y."/>
            <person name="Xue W."/>
            <person name="Luo G."/>
        </authorList>
    </citation>
    <scope>NUCLEOTIDE SEQUENCE [LARGE SCALE GENOMIC DNA]</scope>
    <source>
        <strain evidence="2 3">AF24-12</strain>
    </source>
</reference>
<comment type="caution">
    <text evidence="2">The sequence shown here is derived from an EMBL/GenBank/DDBJ whole genome shotgun (WGS) entry which is preliminary data.</text>
</comment>
<name>A0A412HEC9_9BACT</name>
<dbReference type="EMBL" id="QRVA01000019">
    <property type="protein sequence ID" value="RGS15242.1"/>
    <property type="molecule type" value="Genomic_DNA"/>
</dbReference>
<keyword evidence="1" id="KW-1133">Transmembrane helix</keyword>